<dbReference type="EC" id="1.1.1.62" evidence="5"/>
<evidence type="ECO:0000313" key="8">
    <source>
        <dbReference type="Proteomes" id="UP000248480"/>
    </source>
</evidence>
<dbReference type="GO" id="GO:0006694">
    <property type="term" value="P:steroid biosynthetic process"/>
    <property type="evidence" value="ECO:0007669"/>
    <property type="project" value="UniProtKB-KW"/>
</dbReference>
<keyword evidence="7" id="KW-0175">Coiled coil</keyword>
<dbReference type="Pfam" id="PF00106">
    <property type="entry name" value="adh_short"/>
    <property type="match status" value="1"/>
</dbReference>
<proteinExistence type="inferred from homology"/>
<keyword evidence="8" id="KW-1185">Reference proteome</keyword>
<dbReference type="RefSeq" id="XP_004381837.1">
    <property type="nucleotide sequence ID" value="XM_004381780.1"/>
</dbReference>
<evidence type="ECO:0000313" key="9">
    <source>
        <dbReference type="RefSeq" id="XP_004381837.1"/>
    </source>
</evidence>
<dbReference type="CDD" id="cd05356">
    <property type="entry name" value="17beta-HSD1_like_SDR_c"/>
    <property type="match status" value="1"/>
</dbReference>
<dbReference type="GO" id="GO:0004303">
    <property type="term" value="F:estradiol 17-beta-dehydrogenase [NAD(P)+] activity"/>
    <property type="evidence" value="ECO:0007669"/>
    <property type="project" value="UniProtKB-EC"/>
</dbReference>
<evidence type="ECO:0000256" key="5">
    <source>
        <dbReference type="ARBA" id="ARBA00024072"/>
    </source>
</evidence>
<keyword evidence="3" id="KW-0443">Lipid metabolism</keyword>
<gene>
    <name evidence="9" type="primary">LOC101340917</name>
</gene>
<dbReference type="InterPro" id="IPR002347">
    <property type="entry name" value="SDR_fam"/>
</dbReference>
<dbReference type="PIRSF" id="PIRSF000126">
    <property type="entry name" value="11-beta-HSD1"/>
    <property type="match status" value="1"/>
</dbReference>
<reference evidence="9" key="1">
    <citation type="submission" date="2025-08" db="UniProtKB">
        <authorList>
            <consortium name="RefSeq"/>
        </authorList>
    </citation>
    <scope>IDENTIFICATION</scope>
</reference>
<dbReference type="STRING" id="127582.A0A2Y9DVF4"/>
<keyword evidence="4" id="KW-0560">Oxidoreductase</keyword>
<dbReference type="SUPFAM" id="SSF51735">
    <property type="entry name" value="NAD(P)-binding Rossmann-fold domains"/>
    <property type="match status" value="1"/>
</dbReference>
<keyword evidence="3" id="KW-0752">Steroid biosynthesis</keyword>
<dbReference type="AlphaFoldDB" id="A0A2Y9DVF4"/>
<comment type="similarity">
    <text evidence="6">Belongs to the short-chain dehydrogenases/reductases (SDR) family. 17-beta-HSD 3 subfamily.</text>
</comment>
<dbReference type="FunFam" id="3.40.50.720:FF:000137">
    <property type="entry name" value="Hydroxysteroid (17-beta) dehydrogenase 3"/>
    <property type="match status" value="1"/>
</dbReference>
<dbReference type="InterPro" id="IPR036291">
    <property type="entry name" value="NAD(P)-bd_dom_sf"/>
</dbReference>
<comment type="subcellular location">
    <subcellularLocation>
        <location evidence="1">Endoplasmic reticulum</location>
    </subcellularLocation>
</comment>
<dbReference type="KEGG" id="tmu:101340917"/>
<dbReference type="PANTHER" id="PTHR43899">
    <property type="entry name" value="RH59310P"/>
    <property type="match status" value="1"/>
</dbReference>
<sequence>MVACWDALGVLGALTAAWLMLRAVWSAGRAVYVFLLPSVRRGAPWLRAHGAWAVVTGATDGIGKAYAHELARRGLNIVLISRNLSKLEREAKEIERLHGTLTRIIQVDFTGGLEIYGAVEEGLKGLEIGVLVNNVGMSVSVVLQKTFEVENPAKRLSDIVNCNMLSVVQMTRIILPQMVSRRRGIIINVSSVAENHPHPLLAAYAATKAFVRSFSLAVATEYSSEGVTVQTVSPFVVSTKMSGHPKTGLLVKTPEDWASEAVDTLGLSSHTSGCLSHAVQEGALDAAALPPTSFLS</sequence>
<dbReference type="Gene3D" id="3.40.50.720">
    <property type="entry name" value="NAD(P)-binding Rossmann-like Domain"/>
    <property type="match status" value="1"/>
</dbReference>
<dbReference type="PRINTS" id="PR00080">
    <property type="entry name" value="SDRFAMILY"/>
</dbReference>
<dbReference type="PROSITE" id="PS00061">
    <property type="entry name" value="ADH_SHORT"/>
    <property type="match status" value="1"/>
</dbReference>
<keyword evidence="3" id="KW-0444">Lipid biosynthesis</keyword>
<dbReference type="GO" id="GO:0005783">
    <property type="term" value="C:endoplasmic reticulum"/>
    <property type="evidence" value="ECO:0007669"/>
    <property type="project" value="UniProtKB-SubCell"/>
</dbReference>
<name>A0A2Y9DVF4_TRIMA</name>
<dbReference type="InterPro" id="IPR051019">
    <property type="entry name" value="VLCFA-Steroid_DH"/>
</dbReference>
<dbReference type="PRINTS" id="PR00081">
    <property type="entry name" value="GDHRDH"/>
</dbReference>
<feature type="coiled-coil region" evidence="7">
    <location>
        <begin position="77"/>
        <end position="104"/>
    </location>
</feature>
<evidence type="ECO:0000256" key="2">
    <source>
        <dbReference type="ARBA" id="ARBA00022857"/>
    </source>
</evidence>
<evidence type="ECO:0000256" key="7">
    <source>
        <dbReference type="SAM" id="Coils"/>
    </source>
</evidence>
<keyword evidence="2" id="KW-0521">NADP</keyword>
<dbReference type="InParanoid" id="A0A2Y9DVF4"/>
<evidence type="ECO:0000256" key="4">
    <source>
        <dbReference type="ARBA" id="ARBA00023002"/>
    </source>
</evidence>
<accession>A0A2Y9DVF4</accession>
<organism evidence="8 9">
    <name type="scientific">Trichechus manatus latirostris</name>
    <name type="common">Florida manatee</name>
    <dbReference type="NCBI Taxonomy" id="127582"/>
    <lineage>
        <taxon>Eukaryota</taxon>
        <taxon>Metazoa</taxon>
        <taxon>Chordata</taxon>
        <taxon>Craniata</taxon>
        <taxon>Vertebrata</taxon>
        <taxon>Euteleostomi</taxon>
        <taxon>Mammalia</taxon>
        <taxon>Eutheria</taxon>
        <taxon>Afrotheria</taxon>
        <taxon>Sirenia</taxon>
        <taxon>Trichechidae</taxon>
        <taxon>Trichechus</taxon>
    </lineage>
</organism>
<dbReference type="GeneID" id="101340917"/>
<evidence type="ECO:0000256" key="6">
    <source>
        <dbReference type="ARBA" id="ARBA00038261"/>
    </source>
</evidence>
<dbReference type="PANTHER" id="PTHR43899:SF10">
    <property type="entry name" value="20BETA-HYDROXYSTEROID DEHYDROGENASE TYPE 2"/>
    <property type="match status" value="1"/>
</dbReference>
<protein>
    <recommendedName>
        <fullName evidence="5">17beta-estradiol 17-dehydrogenase</fullName>
        <ecNumber evidence="5">1.1.1.62</ecNumber>
    </recommendedName>
</protein>
<dbReference type="InterPro" id="IPR020904">
    <property type="entry name" value="Sc_DH/Rdtase_CS"/>
</dbReference>
<evidence type="ECO:0000256" key="3">
    <source>
        <dbReference type="ARBA" id="ARBA00022955"/>
    </source>
</evidence>
<dbReference type="Proteomes" id="UP000248480">
    <property type="component" value="Unplaced"/>
</dbReference>
<evidence type="ECO:0000256" key="1">
    <source>
        <dbReference type="ARBA" id="ARBA00004240"/>
    </source>
</evidence>
<dbReference type="OrthoDB" id="5545019at2759"/>